<feature type="transmembrane region" description="Helical" evidence="1">
    <location>
        <begin position="187"/>
        <end position="205"/>
    </location>
</feature>
<sequence>MPENERAGKLGEILNSEEFSLHTAIGGWRGFVESVLPGLVFVVAFLIWGGFQIPVIASVATVVVLVVARLIARTPITQALSGVIGVALGAIWAWRAGDAGEFFAPGLWINAGYLAAVLLTMVIRWPLVGVVMHLLRPHEGDWRKSPALMRRYQWATAVLASMFVLRLLVQVPLYMAGEVAVLGTMKLAMGIPLTALTLWAIWFLVRNAAPPAEPEAPLPPTR</sequence>
<feature type="transmembrane region" description="Helical" evidence="1">
    <location>
        <begin position="107"/>
        <end position="131"/>
    </location>
</feature>
<dbReference type="InterPro" id="IPR016566">
    <property type="entry name" value="UCP010219"/>
</dbReference>
<organism evidence="2 3">
    <name type="scientific">Demequina zhanjiangensis</name>
    <dbReference type="NCBI Taxonomy" id="3051659"/>
    <lineage>
        <taxon>Bacteria</taxon>
        <taxon>Bacillati</taxon>
        <taxon>Actinomycetota</taxon>
        <taxon>Actinomycetes</taxon>
        <taxon>Micrococcales</taxon>
        <taxon>Demequinaceae</taxon>
        <taxon>Demequina</taxon>
    </lineage>
</organism>
<feature type="transmembrane region" description="Helical" evidence="1">
    <location>
        <begin position="39"/>
        <end position="67"/>
    </location>
</feature>
<feature type="transmembrane region" description="Helical" evidence="1">
    <location>
        <begin position="152"/>
        <end position="175"/>
    </location>
</feature>
<protein>
    <submittedName>
        <fullName evidence="2">DUF3159 domain-containing protein</fullName>
    </submittedName>
</protein>
<keyword evidence="1" id="KW-0472">Membrane</keyword>
<dbReference type="PIRSF" id="PIRSF010219">
    <property type="entry name" value="UCP010219"/>
    <property type="match status" value="1"/>
</dbReference>
<keyword evidence="3" id="KW-1185">Reference proteome</keyword>
<feature type="transmembrane region" description="Helical" evidence="1">
    <location>
        <begin position="79"/>
        <end position="95"/>
    </location>
</feature>
<evidence type="ECO:0000313" key="2">
    <source>
        <dbReference type="EMBL" id="MDN4472722.1"/>
    </source>
</evidence>
<dbReference type="Proteomes" id="UP001172738">
    <property type="component" value="Unassembled WGS sequence"/>
</dbReference>
<name>A0ABT8G0V8_9MICO</name>
<keyword evidence="1" id="KW-1133">Transmembrane helix</keyword>
<dbReference type="EMBL" id="JAUHPV010000003">
    <property type="protein sequence ID" value="MDN4472722.1"/>
    <property type="molecule type" value="Genomic_DNA"/>
</dbReference>
<reference evidence="2" key="1">
    <citation type="submission" date="2023-06" db="EMBL/GenBank/DDBJ databases">
        <title>SYSU T00b26.</title>
        <authorList>
            <person name="Gao L."/>
            <person name="Fang B.-Z."/>
            <person name="Li W.-J."/>
        </authorList>
    </citation>
    <scope>NUCLEOTIDE SEQUENCE</scope>
    <source>
        <strain evidence="2">SYSU T00b26</strain>
    </source>
</reference>
<proteinExistence type="predicted"/>
<evidence type="ECO:0000256" key="1">
    <source>
        <dbReference type="SAM" id="Phobius"/>
    </source>
</evidence>
<keyword evidence="1" id="KW-0812">Transmembrane</keyword>
<accession>A0ABT8G0V8</accession>
<gene>
    <name evidence="2" type="ORF">QQX04_06910</name>
</gene>
<dbReference type="Pfam" id="PF11361">
    <property type="entry name" value="DUF3159"/>
    <property type="match status" value="1"/>
</dbReference>
<comment type="caution">
    <text evidence="2">The sequence shown here is derived from an EMBL/GenBank/DDBJ whole genome shotgun (WGS) entry which is preliminary data.</text>
</comment>
<evidence type="ECO:0000313" key="3">
    <source>
        <dbReference type="Proteomes" id="UP001172738"/>
    </source>
</evidence>
<dbReference type="RefSeq" id="WP_301127698.1">
    <property type="nucleotide sequence ID" value="NZ_JAUHPV010000003.1"/>
</dbReference>